<dbReference type="Proteomes" id="UP000485484">
    <property type="component" value="Unassembled WGS sequence"/>
</dbReference>
<gene>
    <name evidence="10" type="primary">mscS</name>
    <name evidence="10" type="ORF">BWY73_01002</name>
</gene>
<dbReference type="Pfam" id="PF21088">
    <property type="entry name" value="MS_channel_1st"/>
    <property type="match status" value="1"/>
</dbReference>
<feature type="domain" description="Mechanosensitive ion channel transmembrane helices 2/3" evidence="9">
    <location>
        <begin position="59"/>
        <end position="99"/>
    </location>
</feature>
<evidence type="ECO:0000259" key="8">
    <source>
        <dbReference type="Pfam" id="PF00924"/>
    </source>
</evidence>
<dbReference type="Pfam" id="PF00924">
    <property type="entry name" value="MS_channel_2nd"/>
    <property type="match status" value="1"/>
</dbReference>
<keyword evidence="6 7" id="KW-0472">Membrane</keyword>
<dbReference type="InterPro" id="IPR045275">
    <property type="entry name" value="MscS_archaea/bacteria_type"/>
</dbReference>
<keyword evidence="4 7" id="KW-0812">Transmembrane</keyword>
<dbReference type="Pfam" id="PF05552">
    <property type="entry name" value="MS_channel_1st_1"/>
    <property type="match status" value="1"/>
</dbReference>
<evidence type="ECO:0000256" key="5">
    <source>
        <dbReference type="ARBA" id="ARBA00022989"/>
    </source>
</evidence>
<name>A0A1V5MEZ2_UNCT6</name>
<dbReference type="InterPro" id="IPR023408">
    <property type="entry name" value="MscS_beta-dom_sf"/>
</dbReference>
<accession>A0A1V5MEZ2</accession>
<dbReference type="Gene3D" id="1.10.287.1260">
    <property type="match status" value="1"/>
</dbReference>
<sequence>MEECLRIFHFIDYLPKLAGAVLILIFGWLLATLACRITRRLLEHTPRTDPLVMRYLAGIVRAAFLGVALIAALSKVGIDVGPFLVGLGAGGLVIGFALRDILADFANGTMLLIYRPFHIDDYVKVGGETGFVSEITIVKTRLRTPAGDEIFVPNKNVWSQVITRYREAPRPGA</sequence>
<dbReference type="AlphaFoldDB" id="A0A1V5MEZ2"/>
<dbReference type="GO" id="GO:0005886">
    <property type="term" value="C:plasma membrane"/>
    <property type="evidence" value="ECO:0007669"/>
    <property type="project" value="UniProtKB-SubCell"/>
</dbReference>
<dbReference type="EMBL" id="MWAK01000149">
    <property type="protein sequence ID" value="OPZ91817.1"/>
    <property type="molecule type" value="Genomic_DNA"/>
</dbReference>
<dbReference type="SUPFAM" id="SSF82861">
    <property type="entry name" value="Mechanosensitive channel protein MscS (YggB), transmembrane region"/>
    <property type="match status" value="1"/>
</dbReference>
<evidence type="ECO:0000256" key="3">
    <source>
        <dbReference type="ARBA" id="ARBA00022475"/>
    </source>
</evidence>
<comment type="subcellular location">
    <subcellularLocation>
        <location evidence="1">Cell membrane</location>
        <topology evidence="1">Multi-pass membrane protein</topology>
    </subcellularLocation>
</comment>
<evidence type="ECO:0000256" key="6">
    <source>
        <dbReference type="ARBA" id="ARBA00023136"/>
    </source>
</evidence>
<keyword evidence="5 7" id="KW-1133">Transmembrane helix</keyword>
<dbReference type="InterPro" id="IPR008910">
    <property type="entry name" value="MSC_TM_helix"/>
</dbReference>
<dbReference type="PANTHER" id="PTHR30221:SF1">
    <property type="entry name" value="SMALL-CONDUCTANCE MECHANOSENSITIVE CHANNEL"/>
    <property type="match status" value="1"/>
</dbReference>
<evidence type="ECO:0000256" key="4">
    <source>
        <dbReference type="ARBA" id="ARBA00022692"/>
    </source>
</evidence>
<evidence type="ECO:0000256" key="1">
    <source>
        <dbReference type="ARBA" id="ARBA00004651"/>
    </source>
</evidence>
<dbReference type="InterPro" id="IPR006685">
    <property type="entry name" value="MscS_channel_2nd"/>
</dbReference>
<protein>
    <submittedName>
        <fullName evidence="10">Small-conductance mechanosensitive channel</fullName>
    </submittedName>
</protein>
<feature type="transmembrane region" description="Helical" evidence="7">
    <location>
        <begin position="55"/>
        <end position="74"/>
    </location>
</feature>
<dbReference type="PANTHER" id="PTHR30221">
    <property type="entry name" value="SMALL-CONDUCTANCE MECHANOSENSITIVE CHANNEL"/>
    <property type="match status" value="1"/>
</dbReference>
<dbReference type="InterPro" id="IPR011014">
    <property type="entry name" value="MscS_channel_TM-2"/>
</dbReference>
<evidence type="ECO:0000256" key="7">
    <source>
        <dbReference type="SAM" id="Phobius"/>
    </source>
</evidence>
<evidence type="ECO:0000256" key="2">
    <source>
        <dbReference type="ARBA" id="ARBA00008017"/>
    </source>
</evidence>
<comment type="caution">
    <text evidence="10">The sequence shown here is derived from an EMBL/GenBank/DDBJ whole genome shotgun (WGS) entry which is preliminary data.</text>
</comment>
<proteinExistence type="inferred from homology"/>
<evidence type="ECO:0000259" key="9">
    <source>
        <dbReference type="Pfam" id="PF21088"/>
    </source>
</evidence>
<dbReference type="PROSITE" id="PS51257">
    <property type="entry name" value="PROKAR_LIPOPROTEIN"/>
    <property type="match status" value="1"/>
</dbReference>
<keyword evidence="3" id="KW-1003">Cell membrane</keyword>
<feature type="domain" description="Mechanosensitive ion channel MscS" evidence="8">
    <location>
        <begin position="100"/>
        <end position="163"/>
    </location>
</feature>
<dbReference type="InterPro" id="IPR049142">
    <property type="entry name" value="MS_channel_1st"/>
</dbReference>
<dbReference type="InterPro" id="IPR010920">
    <property type="entry name" value="LSM_dom_sf"/>
</dbReference>
<comment type="similarity">
    <text evidence="2">Belongs to the MscS (TC 1.A.23) family.</text>
</comment>
<evidence type="ECO:0000313" key="10">
    <source>
        <dbReference type="EMBL" id="OPZ91817.1"/>
    </source>
</evidence>
<feature type="transmembrane region" description="Helical" evidence="7">
    <location>
        <begin position="80"/>
        <end position="98"/>
    </location>
</feature>
<organism evidence="10">
    <name type="scientific">candidate division TA06 bacterium ADurb.Bin417</name>
    <dbReference type="NCBI Taxonomy" id="1852828"/>
    <lineage>
        <taxon>Bacteria</taxon>
        <taxon>Bacteria division TA06</taxon>
    </lineage>
</organism>
<reference evidence="10" key="1">
    <citation type="submission" date="2017-02" db="EMBL/GenBank/DDBJ databases">
        <title>Delving into the versatile metabolic prowess of the omnipresent phylum Bacteroidetes.</title>
        <authorList>
            <person name="Nobu M.K."/>
            <person name="Mei R."/>
            <person name="Narihiro T."/>
            <person name="Kuroda K."/>
            <person name="Liu W.-T."/>
        </authorList>
    </citation>
    <scope>NUCLEOTIDE SEQUENCE</scope>
    <source>
        <strain evidence="10">ADurb.Bin417</strain>
    </source>
</reference>
<dbReference type="Gene3D" id="2.30.30.60">
    <property type="match status" value="1"/>
</dbReference>
<dbReference type="GO" id="GO:0008381">
    <property type="term" value="F:mechanosensitive monoatomic ion channel activity"/>
    <property type="evidence" value="ECO:0007669"/>
    <property type="project" value="InterPro"/>
</dbReference>
<dbReference type="SUPFAM" id="SSF50182">
    <property type="entry name" value="Sm-like ribonucleoproteins"/>
    <property type="match status" value="1"/>
</dbReference>
<feature type="transmembrane region" description="Helical" evidence="7">
    <location>
        <begin position="17"/>
        <end position="35"/>
    </location>
</feature>